<evidence type="ECO:0000313" key="3">
    <source>
        <dbReference type="EMBL" id="OMO89115.1"/>
    </source>
</evidence>
<reference evidence="3 4" key="1">
    <citation type="submission" date="2013-09" db="EMBL/GenBank/DDBJ databases">
        <title>Corchorus capsularis genome sequencing.</title>
        <authorList>
            <person name="Alam M."/>
            <person name="Haque M.S."/>
            <person name="Islam M.S."/>
            <person name="Emdad E.M."/>
            <person name="Islam M.M."/>
            <person name="Ahmed B."/>
            <person name="Halim A."/>
            <person name="Hossen Q.M.M."/>
            <person name="Hossain M.Z."/>
            <person name="Ahmed R."/>
            <person name="Khan M.M."/>
            <person name="Islam R."/>
            <person name="Rashid M.M."/>
            <person name="Khan S.A."/>
            <person name="Rahman M.S."/>
            <person name="Alam M."/>
        </authorList>
    </citation>
    <scope>NUCLEOTIDE SEQUENCE [LARGE SCALE GENOMIC DNA]</scope>
    <source>
        <strain evidence="4">cv. CVL-1</strain>
        <tissue evidence="3">Whole seedling</tissue>
    </source>
</reference>
<feature type="compositionally biased region" description="Basic and acidic residues" evidence="1">
    <location>
        <begin position="154"/>
        <end position="164"/>
    </location>
</feature>
<sequence length="362" mass="41146">MGKFYCPYCWYKRALARTKELRREAMFAKTELSNFICLKRDGVNQEKQDNVTEKVKASGVSTMEGKINAGDCEKGLNDDHSERIHHNREEAQSVESISKEKSDEESTSRVHGVEYVGDGERTQEEDIENTSDSEDDKIDENQWRNQPSSSNHLEIARGPRRSTEETSNIVGVLEENQGKKGNEEPGLPNAVGTTMALIAKNATSKVPAIEHFKYVSPNLDTLDIEPLAVRAKRFKRPAQRPRPQKVDSPKNPSSQSSSSAEHMKMKRQEKATAAKDSLRCQKLTRQLMLPTLGEKRRRLNWTAEEVDMLKEGVRIFSAEANKNIPWRKILVFGHRVFHETRAPADLKDKWKNMAKEAPKGNM</sequence>
<dbReference type="Gene3D" id="1.10.246.220">
    <property type="match status" value="1"/>
</dbReference>
<dbReference type="AlphaFoldDB" id="A0A1R3J2S0"/>
<dbReference type="InterPro" id="IPR001005">
    <property type="entry name" value="SANT/Myb"/>
</dbReference>
<comment type="caution">
    <text evidence="3">The sequence shown here is derived from an EMBL/GenBank/DDBJ whole genome shotgun (WGS) entry which is preliminary data.</text>
</comment>
<evidence type="ECO:0000313" key="4">
    <source>
        <dbReference type="Proteomes" id="UP000188268"/>
    </source>
</evidence>
<dbReference type="CDD" id="cd11660">
    <property type="entry name" value="SANT_TRF"/>
    <property type="match status" value="1"/>
</dbReference>
<dbReference type="InterPro" id="IPR009057">
    <property type="entry name" value="Homeodomain-like_sf"/>
</dbReference>
<feature type="region of interest" description="Disordered" evidence="1">
    <location>
        <begin position="234"/>
        <end position="278"/>
    </location>
</feature>
<feature type="compositionally biased region" description="Acidic residues" evidence="1">
    <location>
        <begin position="125"/>
        <end position="138"/>
    </location>
</feature>
<name>A0A1R3J2S0_COCAP</name>
<dbReference type="STRING" id="210143.A0A1R3J2S0"/>
<dbReference type="PROSITE" id="PS50090">
    <property type="entry name" value="MYB_LIKE"/>
    <property type="match status" value="1"/>
</dbReference>
<evidence type="ECO:0000256" key="1">
    <source>
        <dbReference type="SAM" id="MobiDB-lite"/>
    </source>
</evidence>
<protein>
    <recommendedName>
        <fullName evidence="2">Myb-like domain-containing protein</fullName>
    </recommendedName>
</protein>
<feature type="domain" description="Myb-like" evidence="2">
    <location>
        <begin position="293"/>
        <end position="354"/>
    </location>
</feature>
<dbReference type="PANTHER" id="PTHR47863:SF5">
    <property type="entry name" value="HOMEODOMAIN-LIKE PROTEIN WITH RING_FYVE_PHD-TYPE ZINC FINGER DOMAIN-CONTAINING PROTEIN-RELATED"/>
    <property type="match status" value="1"/>
</dbReference>
<accession>A0A1R3J2S0</accession>
<feature type="compositionally biased region" description="Polar residues" evidence="1">
    <location>
        <begin position="143"/>
        <end position="152"/>
    </location>
</feature>
<dbReference type="SUPFAM" id="SSF46689">
    <property type="entry name" value="Homeodomain-like"/>
    <property type="match status" value="1"/>
</dbReference>
<evidence type="ECO:0000259" key="2">
    <source>
        <dbReference type="PROSITE" id="PS50090"/>
    </source>
</evidence>
<feature type="compositionally biased region" description="Basic residues" evidence="1">
    <location>
        <begin position="234"/>
        <end position="243"/>
    </location>
</feature>
<organism evidence="3 4">
    <name type="scientific">Corchorus capsularis</name>
    <name type="common">Jute</name>
    <dbReference type="NCBI Taxonomy" id="210143"/>
    <lineage>
        <taxon>Eukaryota</taxon>
        <taxon>Viridiplantae</taxon>
        <taxon>Streptophyta</taxon>
        <taxon>Embryophyta</taxon>
        <taxon>Tracheophyta</taxon>
        <taxon>Spermatophyta</taxon>
        <taxon>Magnoliopsida</taxon>
        <taxon>eudicotyledons</taxon>
        <taxon>Gunneridae</taxon>
        <taxon>Pentapetalae</taxon>
        <taxon>rosids</taxon>
        <taxon>malvids</taxon>
        <taxon>Malvales</taxon>
        <taxon>Malvaceae</taxon>
        <taxon>Grewioideae</taxon>
        <taxon>Apeibeae</taxon>
        <taxon>Corchorus</taxon>
    </lineage>
</organism>
<dbReference type="Proteomes" id="UP000188268">
    <property type="component" value="Unassembled WGS sequence"/>
</dbReference>
<dbReference type="EMBL" id="AWWV01008825">
    <property type="protein sequence ID" value="OMO89115.1"/>
    <property type="molecule type" value="Genomic_DNA"/>
</dbReference>
<feature type="compositionally biased region" description="Basic and acidic residues" evidence="1">
    <location>
        <begin position="261"/>
        <end position="278"/>
    </location>
</feature>
<dbReference type="OMA" id="GDEDPWC"/>
<dbReference type="Gramene" id="OMO89115">
    <property type="protein sequence ID" value="OMO89115"/>
    <property type="gene ID" value="CCACVL1_08015"/>
</dbReference>
<proteinExistence type="predicted"/>
<feature type="compositionally biased region" description="Basic and acidic residues" evidence="1">
    <location>
        <begin position="85"/>
        <end position="124"/>
    </location>
</feature>
<dbReference type="OrthoDB" id="608866at2759"/>
<dbReference type="PANTHER" id="PTHR47863">
    <property type="entry name" value="RING/FYVE/PHD ZINC FINGER SUPERFAMILY PROTEIN"/>
    <property type="match status" value="1"/>
</dbReference>
<gene>
    <name evidence="3" type="ORF">CCACVL1_08015</name>
</gene>
<keyword evidence="4" id="KW-1185">Reference proteome</keyword>
<feature type="region of interest" description="Disordered" evidence="1">
    <location>
        <begin position="85"/>
        <end position="169"/>
    </location>
</feature>